<evidence type="ECO:0008006" key="3">
    <source>
        <dbReference type="Google" id="ProtNLM"/>
    </source>
</evidence>
<dbReference type="AlphaFoldDB" id="A0A8J5P6H9"/>
<accession>A0A8J5P6H9</accession>
<reference evidence="1" key="1">
    <citation type="submission" date="2021-04" db="EMBL/GenBank/DDBJ databases">
        <title>First draft genome resource for Brassicaceae pathogens Fusarium oxysporum f. sp. raphani and Fusarium oxysporum f. sp. rapae.</title>
        <authorList>
            <person name="Asai S."/>
        </authorList>
    </citation>
    <scope>NUCLEOTIDE SEQUENCE</scope>
    <source>
        <strain evidence="1">Tf1208</strain>
    </source>
</reference>
<dbReference type="EMBL" id="JAELUQ010000006">
    <property type="protein sequence ID" value="KAG7412532.1"/>
    <property type="molecule type" value="Genomic_DNA"/>
</dbReference>
<protein>
    <recommendedName>
        <fullName evidence="3">Fungal N-terminal domain-containing protein</fullName>
    </recommendedName>
</protein>
<name>A0A8J5P6H9_FUSOX</name>
<sequence length="290" mass="32598">MGDPLSIASGVAGLISLGLTVCDGLHTYFSAIKNRKDDISIATQSLALFKFHVFAVQSSTSKLGHRHSPAIDGLQLSLTNCEMQLKCLEPLLNELMPTEDQSMAKEIWRRQKLIARYPFDRKKLVQLEEFLSRANVTLSSFIQALNLDINIRMSDDLEAFKTSLEALDINTQTMLRTISTRLDVINPKAEPSTLELLPSRMEDGITATSSNSIVLHQAAMAAVETKTSFHENERSFEDLTKTHSKPRYLQNAELERRLCKELSGKETYEQIIAPGAFSFRRPGKIFQELH</sequence>
<comment type="caution">
    <text evidence="1">The sequence shown here is derived from an EMBL/GenBank/DDBJ whole genome shotgun (WGS) entry which is preliminary data.</text>
</comment>
<evidence type="ECO:0000313" key="1">
    <source>
        <dbReference type="EMBL" id="KAG7412532.1"/>
    </source>
</evidence>
<gene>
    <name evidence="1" type="ORF">Forpe1208_v008390</name>
</gene>
<evidence type="ECO:0000313" key="2">
    <source>
        <dbReference type="Proteomes" id="UP000694050"/>
    </source>
</evidence>
<organism evidence="1 2">
    <name type="scientific">Fusarium oxysporum f. sp. rapae</name>
    <dbReference type="NCBI Taxonomy" id="485398"/>
    <lineage>
        <taxon>Eukaryota</taxon>
        <taxon>Fungi</taxon>
        <taxon>Dikarya</taxon>
        <taxon>Ascomycota</taxon>
        <taxon>Pezizomycotina</taxon>
        <taxon>Sordariomycetes</taxon>
        <taxon>Hypocreomycetidae</taxon>
        <taxon>Hypocreales</taxon>
        <taxon>Nectriaceae</taxon>
        <taxon>Fusarium</taxon>
        <taxon>Fusarium oxysporum species complex</taxon>
    </lineage>
</organism>
<proteinExistence type="predicted"/>
<dbReference type="Proteomes" id="UP000694050">
    <property type="component" value="Unassembled WGS sequence"/>
</dbReference>